<name>B5Y5B3_PHATC</name>
<feature type="region of interest" description="Disordered" evidence="10">
    <location>
        <begin position="1"/>
        <end position="36"/>
    </location>
</feature>
<dbReference type="InterPro" id="IPR011009">
    <property type="entry name" value="Kinase-like_dom_sf"/>
</dbReference>
<dbReference type="PANTHER" id="PTHR47634:SF9">
    <property type="entry name" value="PROTEIN KINASE DOMAIN-CONTAINING PROTEIN-RELATED"/>
    <property type="match status" value="1"/>
</dbReference>
<dbReference type="PROSITE" id="PS50011">
    <property type="entry name" value="PROTEIN_KINASE_DOM"/>
    <property type="match status" value="1"/>
</dbReference>
<dbReference type="Gene3D" id="3.30.200.20">
    <property type="entry name" value="Phosphorylase Kinase, domain 1"/>
    <property type="match status" value="1"/>
</dbReference>
<dbReference type="GO" id="GO:0005524">
    <property type="term" value="F:ATP binding"/>
    <property type="evidence" value="ECO:0007669"/>
    <property type="project" value="UniProtKB-UniRule"/>
</dbReference>
<dbReference type="GO" id="GO:0000245">
    <property type="term" value="P:spliceosomal complex assembly"/>
    <property type="evidence" value="ECO:0007669"/>
    <property type="project" value="TreeGrafter"/>
</dbReference>
<dbReference type="GeneID" id="7204028"/>
<evidence type="ECO:0000256" key="5">
    <source>
        <dbReference type="ARBA" id="ARBA00022777"/>
    </source>
</evidence>
<dbReference type="Proteomes" id="UP000000759">
    <property type="component" value="Chromosome 3"/>
</dbReference>
<dbReference type="GO" id="GO:0050684">
    <property type="term" value="P:regulation of mRNA processing"/>
    <property type="evidence" value="ECO:0007669"/>
    <property type="project" value="TreeGrafter"/>
</dbReference>
<evidence type="ECO:0000256" key="10">
    <source>
        <dbReference type="SAM" id="MobiDB-lite"/>
    </source>
</evidence>
<feature type="binding site" evidence="9">
    <location>
        <position position="83"/>
    </location>
    <ligand>
        <name>ATP</name>
        <dbReference type="ChEBI" id="CHEBI:30616"/>
    </ligand>
</feature>
<evidence type="ECO:0000256" key="2">
    <source>
        <dbReference type="ARBA" id="ARBA00022527"/>
    </source>
</evidence>
<keyword evidence="2" id="KW-0723">Serine/threonine-protein kinase</keyword>
<dbReference type="InterPro" id="IPR017441">
    <property type="entry name" value="Protein_kinase_ATP_BS"/>
</dbReference>
<feature type="domain" description="Protein kinase" evidence="11">
    <location>
        <begin position="48"/>
        <end position="510"/>
    </location>
</feature>
<keyword evidence="6 9" id="KW-0067">ATP-binding</keyword>
<dbReference type="SMART" id="SM00220">
    <property type="entry name" value="S_TKc"/>
    <property type="match status" value="1"/>
</dbReference>
<protein>
    <recommendedName>
        <fullName evidence="1">non-specific serine/threonine protein kinase</fullName>
        <ecNumber evidence="1">2.7.11.1</ecNumber>
    </recommendedName>
</protein>
<feature type="region of interest" description="Disordered" evidence="10">
    <location>
        <begin position="250"/>
        <end position="342"/>
    </location>
</feature>
<dbReference type="AlphaFoldDB" id="B5Y5B3"/>
<dbReference type="PROSITE" id="PS00107">
    <property type="entry name" value="PROTEIN_KINASE_ATP"/>
    <property type="match status" value="1"/>
</dbReference>
<evidence type="ECO:0000256" key="8">
    <source>
        <dbReference type="ARBA" id="ARBA00048679"/>
    </source>
</evidence>
<reference evidence="12 13" key="1">
    <citation type="journal article" date="2008" name="Nature">
        <title>The Phaeodactylum genome reveals the evolutionary history of diatom genomes.</title>
        <authorList>
            <person name="Bowler C."/>
            <person name="Allen A.E."/>
            <person name="Badger J.H."/>
            <person name="Grimwood J."/>
            <person name="Jabbari K."/>
            <person name="Kuo A."/>
            <person name="Maheswari U."/>
            <person name="Martens C."/>
            <person name="Maumus F."/>
            <person name="Otillar R.P."/>
            <person name="Rayko E."/>
            <person name="Salamov A."/>
            <person name="Vandepoele K."/>
            <person name="Beszteri B."/>
            <person name="Gruber A."/>
            <person name="Heijde M."/>
            <person name="Katinka M."/>
            <person name="Mock T."/>
            <person name="Valentin K."/>
            <person name="Verret F."/>
            <person name="Berges J.A."/>
            <person name="Brownlee C."/>
            <person name="Cadoret J.P."/>
            <person name="Chiovitti A."/>
            <person name="Choi C.J."/>
            <person name="Coesel S."/>
            <person name="De Martino A."/>
            <person name="Detter J.C."/>
            <person name="Durkin C."/>
            <person name="Falciatore A."/>
            <person name="Fournet J."/>
            <person name="Haruta M."/>
            <person name="Huysman M.J."/>
            <person name="Jenkins B.D."/>
            <person name="Jiroutova K."/>
            <person name="Jorgensen R.E."/>
            <person name="Joubert Y."/>
            <person name="Kaplan A."/>
            <person name="Kroger N."/>
            <person name="Kroth P.G."/>
            <person name="La Roche J."/>
            <person name="Lindquist E."/>
            <person name="Lommer M."/>
            <person name="Martin-Jezequel V."/>
            <person name="Lopez P.J."/>
            <person name="Lucas S."/>
            <person name="Mangogna M."/>
            <person name="McGinnis K."/>
            <person name="Medlin L.K."/>
            <person name="Montsant A."/>
            <person name="Oudot-Le Secq M.P."/>
            <person name="Napoli C."/>
            <person name="Obornik M."/>
            <person name="Parker M.S."/>
            <person name="Petit J.L."/>
            <person name="Porcel B.M."/>
            <person name="Poulsen N."/>
            <person name="Robison M."/>
            <person name="Rychlewski L."/>
            <person name="Rynearson T.A."/>
            <person name="Schmutz J."/>
            <person name="Shapiro H."/>
            <person name="Siaut M."/>
            <person name="Stanley M."/>
            <person name="Sussman M.R."/>
            <person name="Taylor A.R."/>
            <person name="Vardi A."/>
            <person name="von Dassow P."/>
            <person name="Vyverman W."/>
            <person name="Willis A."/>
            <person name="Wyrwicz L.S."/>
            <person name="Rokhsar D.S."/>
            <person name="Weissenbach J."/>
            <person name="Armbrust E.V."/>
            <person name="Green B.R."/>
            <person name="Van de Peer Y."/>
            <person name="Grigoriev I.V."/>
        </authorList>
    </citation>
    <scope>NUCLEOTIDE SEQUENCE [LARGE SCALE GENOMIC DNA]</scope>
    <source>
        <strain evidence="12 13">CCAP 1055/1</strain>
    </source>
</reference>
<dbReference type="PaxDb" id="2850-Phatr10531"/>
<reference evidence="13" key="2">
    <citation type="submission" date="2008-08" db="EMBL/GenBank/DDBJ databases">
        <authorList>
            <consortium name="Diatom Consortium"/>
            <person name="Grigoriev I."/>
            <person name="Grimwood J."/>
            <person name="Kuo A."/>
            <person name="Otillar R.P."/>
            <person name="Salamov A."/>
            <person name="Detter J.C."/>
            <person name="Lindquist E."/>
            <person name="Shapiro H."/>
            <person name="Lucas S."/>
            <person name="Glavina del Rio T."/>
            <person name="Pitluck S."/>
            <person name="Rokhsar D."/>
            <person name="Bowler C."/>
        </authorList>
    </citation>
    <scope>GENOME REANNOTATION</scope>
    <source>
        <strain evidence="13">CCAP 1055/1</strain>
    </source>
</reference>
<dbReference type="KEGG" id="pti:PHATR_10531"/>
<evidence type="ECO:0000313" key="12">
    <source>
        <dbReference type="EMBL" id="ACI65907.1"/>
    </source>
</evidence>
<dbReference type="STRING" id="556484.B5Y5B3"/>
<evidence type="ECO:0000256" key="1">
    <source>
        <dbReference type="ARBA" id="ARBA00012513"/>
    </source>
</evidence>
<evidence type="ECO:0000256" key="3">
    <source>
        <dbReference type="ARBA" id="ARBA00022679"/>
    </source>
</evidence>
<organism evidence="12 13">
    <name type="scientific">Phaeodactylum tricornutum (strain CCAP 1055/1)</name>
    <dbReference type="NCBI Taxonomy" id="556484"/>
    <lineage>
        <taxon>Eukaryota</taxon>
        <taxon>Sar</taxon>
        <taxon>Stramenopiles</taxon>
        <taxon>Ochrophyta</taxon>
        <taxon>Bacillariophyta</taxon>
        <taxon>Bacillariophyceae</taxon>
        <taxon>Bacillariophycidae</taxon>
        <taxon>Naviculales</taxon>
        <taxon>Phaeodactylaceae</taxon>
        <taxon>Phaeodactylum</taxon>
    </lineage>
</organism>
<dbReference type="InterPro" id="IPR000719">
    <property type="entry name" value="Prot_kinase_dom"/>
</dbReference>
<dbReference type="RefSeq" id="XP_002186437.1">
    <property type="nucleotide sequence ID" value="XM_002186401.1"/>
</dbReference>
<sequence length="512" mass="58571">MSDQDNDKAGSGSASGEDYTDDEEEGEEGYKPGGYHPVKVGEAYNQRYVIIKKLGWGHFSTVWMVKDRRVEEMKKTNHFYALKVQKSAEHYTEAAMDEVELLDCIATERKRVEASLLADKDAESAEFVEHSRYVATLHDSFFHTGPNGRHMCMVFSMLGCNLLSVIKAYNYRGIPLPVVKNMIRGVCMGLDFLHRRCKIIHTDLKPENVLLQFPHQMDTEEELAYQMAAMSIEDNGDRDRNTISQSIHEMEKAINNPKTPNEEKKRLRKRLKKKRQKEPITSVEDSAETRTSRSTFSELDSAGFKEGGKKASGDTSTAPSSRDTSASSAARPHNQQPDLKDKNMLVRCRTVIVDLGNACWTHRHFSEDIQTRQYRSPEVLIGSNYNTSADMWSLGCMMFELLTGDLLFDPRAGEDYDRDEDHLAMFQELLGKMPKRMALDGKYSKNFFDRKGNLKRIKQLKFWPIQDVLQEKYHFSQEDAKGIAEFIGPLLDFDPKTRVTAREALKSDWLKS</sequence>
<dbReference type="InterPro" id="IPR008271">
    <property type="entry name" value="Ser/Thr_kinase_AS"/>
</dbReference>
<evidence type="ECO:0000256" key="9">
    <source>
        <dbReference type="PROSITE-ProRule" id="PRU10141"/>
    </source>
</evidence>
<dbReference type="Pfam" id="PF00069">
    <property type="entry name" value="Pkinase"/>
    <property type="match status" value="2"/>
</dbReference>
<dbReference type="SUPFAM" id="SSF56112">
    <property type="entry name" value="Protein kinase-like (PK-like)"/>
    <property type="match status" value="1"/>
</dbReference>
<dbReference type="FunCoup" id="B5Y5B3">
    <property type="interactions" value="125"/>
</dbReference>
<evidence type="ECO:0000256" key="7">
    <source>
        <dbReference type="ARBA" id="ARBA00047899"/>
    </source>
</evidence>
<gene>
    <name evidence="12" type="ORF">PHATR_10531</name>
</gene>
<keyword evidence="13" id="KW-1185">Reference proteome</keyword>
<keyword evidence="5" id="KW-0418">Kinase</keyword>
<feature type="compositionally biased region" description="Basic residues" evidence="10">
    <location>
        <begin position="266"/>
        <end position="276"/>
    </location>
</feature>
<dbReference type="Gene3D" id="1.10.510.10">
    <property type="entry name" value="Transferase(Phosphotransferase) domain 1"/>
    <property type="match status" value="1"/>
</dbReference>
<evidence type="ECO:0000313" key="13">
    <source>
        <dbReference type="Proteomes" id="UP000000759"/>
    </source>
</evidence>
<dbReference type="OrthoDB" id="2649at2759"/>
<dbReference type="InParanoid" id="B5Y5B3"/>
<feature type="compositionally biased region" description="Low complexity" evidence="10">
    <location>
        <begin position="314"/>
        <end position="332"/>
    </location>
</feature>
<dbReference type="FunFam" id="1.10.510.10:FF:001654">
    <property type="entry name" value="SRSF protein kinase 3"/>
    <property type="match status" value="1"/>
</dbReference>
<dbReference type="GO" id="GO:0004674">
    <property type="term" value="F:protein serine/threonine kinase activity"/>
    <property type="evidence" value="ECO:0007669"/>
    <property type="project" value="UniProtKB-KW"/>
</dbReference>
<dbReference type="InterPro" id="IPR051334">
    <property type="entry name" value="SRPK"/>
</dbReference>
<comment type="catalytic activity">
    <reaction evidence="8">
        <text>L-seryl-[protein] + ATP = O-phospho-L-seryl-[protein] + ADP + H(+)</text>
        <dbReference type="Rhea" id="RHEA:17989"/>
        <dbReference type="Rhea" id="RHEA-COMP:9863"/>
        <dbReference type="Rhea" id="RHEA-COMP:11604"/>
        <dbReference type="ChEBI" id="CHEBI:15378"/>
        <dbReference type="ChEBI" id="CHEBI:29999"/>
        <dbReference type="ChEBI" id="CHEBI:30616"/>
        <dbReference type="ChEBI" id="CHEBI:83421"/>
        <dbReference type="ChEBI" id="CHEBI:456216"/>
        <dbReference type="EC" id="2.7.11.1"/>
    </reaction>
</comment>
<evidence type="ECO:0000256" key="6">
    <source>
        <dbReference type="ARBA" id="ARBA00022840"/>
    </source>
</evidence>
<evidence type="ECO:0000256" key="4">
    <source>
        <dbReference type="ARBA" id="ARBA00022741"/>
    </source>
</evidence>
<dbReference type="PANTHER" id="PTHR47634">
    <property type="entry name" value="PROTEIN KINASE DOMAIN-CONTAINING PROTEIN-RELATED"/>
    <property type="match status" value="1"/>
</dbReference>
<accession>B5Y5B3</accession>
<comment type="catalytic activity">
    <reaction evidence="7">
        <text>L-threonyl-[protein] + ATP = O-phospho-L-threonyl-[protein] + ADP + H(+)</text>
        <dbReference type="Rhea" id="RHEA:46608"/>
        <dbReference type="Rhea" id="RHEA-COMP:11060"/>
        <dbReference type="Rhea" id="RHEA-COMP:11605"/>
        <dbReference type="ChEBI" id="CHEBI:15378"/>
        <dbReference type="ChEBI" id="CHEBI:30013"/>
        <dbReference type="ChEBI" id="CHEBI:30616"/>
        <dbReference type="ChEBI" id="CHEBI:61977"/>
        <dbReference type="ChEBI" id="CHEBI:456216"/>
        <dbReference type="EC" id="2.7.11.1"/>
    </reaction>
</comment>
<dbReference type="PROSITE" id="PS00108">
    <property type="entry name" value="PROTEIN_KINASE_ST"/>
    <property type="match status" value="1"/>
</dbReference>
<feature type="compositionally biased region" description="Acidic residues" evidence="10">
    <location>
        <begin position="18"/>
        <end position="27"/>
    </location>
</feature>
<dbReference type="eggNOG" id="KOG1290">
    <property type="taxonomic scope" value="Eukaryota"/>
</dbReference>
<proteinExistence type="predicted"/>
<dbReference type="EC" id="2.7.11.1" evidence="1"/>
<evidence type="ECO:0000259" key="11">
    <source>
        <dbReference type="PROSITE" id="PS50011"/>
    </source>
</evidence>
<dbReference type="EMBL" id="CP001142">
    <property type="protein sequence ID" value="ACI65907.1"/>
    <property type="molecule type" value="Genomic_DNA"/>
</dbReference>
<keyword evidence="4 9" id="KW-0547">Nucleotide-binding</keyword>
<dbReference type="CDD" id="cd14136">
    <property type="entry name" value="STKc_SRPK"/>
    <property type="match status" value="1"/>
</dbReference>
<keyword evidence="3" id="KW-0808">Transferase</keyword>